<dbReference type="SUPFAM" id="SSF52540">
    <property type="entry name" value="P-loop containing nucleoside triphosphate hydrolases"/>
    <property type="match status" value="1"/>
</dbReference>
<evidence type="ECO:0000313" key="3">
    <source>
        <dbReference type="EMBL" id="CAF9914421.1"/>
    </source>
</evidence>
<keyword evidence="1" id="KW-0677">Repeat</keyword>
<sequence length="619" mass="69733">MATRPNLLYLDRRHVVVSNHTSSKQAIAFPKIHWRSTARRLGKHCRNIVTFYEGIGNVVPRDSACLGLPGDREYEIKIEAKHGDMCRFNPKVEIDENNYDLVEGNILELCEKATRQLGSSIHKYAMDSKARELDLLLGRLRLADGASFDSGRSQPESLCKADTRVEILQQLQEWSSSPQTPILWLSGMAGTGKSTIAQTMADKLHTQNKLAGSFFFSRGVGSLSKAANFVTTLAHQLACFSPPRASPAFKELVCEAILARSNVLAQGLRNQWRELIVRPISRFQSTQRIVLTFVIDAMDECDSEDDIRLLLQLFTELKNINTVDLSVLMTSRPEITLLHGFQDMPEIMHRRLDLRDVPQDEVELDIYVFMKEKLRRKKGKTESQDWLSENDLLSLVQKADCLFIYAATVCRFIQNSHYVPKDRISAILMNRSTGSGDIAVIDAMYTQILSSALAKPEQRISETEWLTDRFKGVVGSIVALLDVLSVIALSDLLSMEVTTVEITLDSLERNICNLESPDSSPQEVSKDTPNQHLPKHVQYACQYWIEDLACASSVDAPLHQKGQLGLCDDGKIHDFFKGQFLYWMEAMSIMGKISEMVLMMKTLSAMLKISRDARDSHKG</sequence>
<organism evidence="3 4">
    <name type="scientific">Alectoria fallacina</name>
    <dbReference type="NCBI Taxonomy" id="1903189"/>
    <lineage>
        <taxon>Eukaryota</taxon>
        <taxon>Fungi</taxon>
        <taxon>Dikarya</taxon>
        <taxon>Ascomycota</taxon>
        <taxon>Pezizomycotina</taxon>
        <taxon>Lecanoromycetes</taxon>
        <taxon>OSLEUM clade</taxon>
        <taxon>Lecanoromycetidae</taxon>
        <taxon>Lecanorales</taxon>
        <taxon>Lecanorineae</taxon>
        <taxon>Parmeliaceae</taxon>
        <taxon>Alectoria</taxon>
    </lineage>
</organism>
<reference evidence="3" key="1">
    <citation type="submission" date="2021-03" db="EMBL/GenBank/DDBJ databases">
        <authorList>
            <person name="Tagirdzhanova G."/>
        </authorList>
    </citation>
    <scope>NUCLEOTIDE SEQUENCE</scope>
</reference>
<dbReference type="EMBL" id="CAJPDR010000073">
    <property type="protein sequence ID" value="CAF9914421.1"/>
    <property type="molecule type" value="Genomic_DNA"/>
</dbReference>
<dbReference type="InterPro" id="IPR027417">
    <property type="entry name" value="P-loop_NTPase"/>
</dbReference>
<dbReference type="OrthoDB" id="674604at2759"/>
<evidence type="ECO:0000259" key="2">
    <source>
        <dbReference type="Pfam" id="PF24883"/>
    </source>
</evidence>
<dbReference type="AlphaFoldDB" id="A0A8H3F4Y6"/>
<dbReference type="Pfam" id="PF24883">
    <property type="entry name" value="NPHP3_N"/>
    <property type="match status" value="1"/>
</dbReference>
<name>A0A8H3F4Y6_9LECA</name>
<comment type="caution">
    <text evidence="3">The sequence shown here is derived from an EMBL/GenBank/DDBJ whole genome shotgun (WGS) entry which is preliminary data.</text>
</comment>
<accession>A0A8H3F4Y6</accession>
<proteinExistence type="predicted"/>
<keyword evidence="4" id="KW-1185">Reference proteome</keyword>
<dbReference type="PANTHER" id="PTHR10039">
    <property type="entry name" value="AMELOGENIN"/>
    <property type="match status" value="1"/>
</dbReference>
<evidence type="ECO:0000256" key="1">
    <source>
        <dbReference type="ARBA" id="ARBA00022737"/>
    </source>
</evidence>
<feature type="domain" description="Nephrocystin 3-like N-terminal" evidence="2">
    <location>
        <begin position="169"/>
        <end position="332"/>
    </location>
</feature>
<dbReference type="Gene3D" id="3.40.50.300">
    <property type="entry name" value="P-loop containing nucleotide triphosphate hydrolases"/>
    <property type="match status" value="1"/>
</dbReference>
<dbReference type="InterPro" id="IPR056884">
    <property type="entry name" value="NPHP3-like_N"/>
</dbReference>
<dbReference type="Proteomes" id="UP000664203">
    <property type="component" value="Unassembled WGS sequence"/>
</dbReference>
<gene>
    <name evidence="3" type="ORF">ALECFALPRED_009589</name>
</gene>
<evidence type="ECO:0000313" key="4">
    <source>
        <dbReference type="Proteomes" id="UP000664203"/>
    </source>
</evidence>
<protein>
    <recommendedName>
        <fullName evidence="2">Nephrocystin 3-like N-terminal domain-containing protein</fullName>
    </recommendedName>
</protein>